<dbReference type="AlphaFoldDB" id="A0A5C2RWC5"/>
<keyword evidence="2" id="KW-1185">Reference proteome</keyword>
<dbReference type="Proteomes" id="UP000313359">
    <property type="component" value="Unassembled WGS sequence"/>
</dbReference>
<gene>
    <name evidence="1" type="ORF">L227DRAFT_566880</name>
</gene>
<accession>A0A5C2RWC5</accession>
<evidence type="ECO:0000313" key="1">
    <source>
        <dbReference type="EMBL" id="RPD55170.1"/>
    </source>
</evidence>
<reference evidence="1" key="1">
    <citation type="journal article" date="2018" name="Genome Biol. Evol.">
        <title>Genomics and development of Lentinus tigrinus, a white-rot wood-decaying mushroom with dimorphic fruiting bodies.</title>
        <authorList>
            <person name="Wu B."/>
            <person name="Xu Z."/>
            <person name="Knudson A."/>
            <person name="Carlson A."/>
            <person name="Chen N."/>
            <person name="Kovaka S."/>
            <person name="LaButti K."/>
            <person name="Lipzen A."/>
            <person name="Pennachio C."/>
            <person name="Riley R."/>
            <person name="Schakwitz W."/>
            <person name="Umezawa K."/>
            <person name="Ohm R.A."/>
            <person name="Grigoriev I.V."/>
            <person name="Nagy L.G."/>
            <person name="Gibbons J."/>
            <person name="Hibbett D."/>
        </authorList>
    </citation>
    <scope>NUCLEOTIDE SEQUENCE [LARGE SCALE GENOMIC DNA]</scope>
    <source>
        <strain evidence="1">ALCF2SS1-6</strain>
    </source>
</reference>
<organism evidence="1 2">
    <name type="scientific">Lentinus tigrinus ALCF2SS1-6</name>
    <dbReference type="NCBI Taxonomy" id="1328759"/>
    <lineage>
        <taxon>Eukaryota</taxon>
        <taxon>Fungi</taxon>
        <taxon>Dikarya</taxon>
        <taxon>Basidiomycota</taxon>
        <taxon>Agaricomycotina</taxon>
        <taxon>Agaricomycetes</taxon>
        <taxon>Polyporales</taxon>
        <taxon>Polyporaceae</taxon>
        <taxon>Lentinus</taxon>
    </lineage>
</organism>
<name>A0A5C2RWC5_9APHY</name>
<sequence>MTVDILLRDPSDWLQKDRSVSARVPSQFKSGPLWLKLLPEFMAFVQTVGRGRVRILLLSLQEDKRQHRLGSHNAHVPIMRTSYDNKYTYGVFAHEIVASTTCAHPNPNADFSIQKTPLYFAPAAWDSRRRPYPTPSPAGASQNLAPILESMIVLVVNYNTCSQRRCAVDVFSEDRHVWTYL</sequence>
<dbReference type="EMBL" id="ML122298">
    <property type="protein sequence ID" value="RPD55170.1"/>
    <property type="molecule type" value="Genomic_DNA"/>
</dbReference>
<evidence type="ECO:0000313" key="2">
    <source>
        <dbReference type="Proteomes" id="UP000313359"/>
    </source>
</evidence>
<protein>
    <submittedName>
        <fullName evidence="1">Uncharacterized protein</fullName>
    </submittedName>
</protein>
<proteinExistence type="predicted"/>